<dbReference type="NCBIfam" id="TIGR03826">
    <property type="entry name" value="YvyF"/>
    <property type="match status" value="1"/>
</dbReference>
<dbReference type="Proteomes" id="UP000294567">
    <property type="component" value="Unassembled WGS sequence"/>
</dbReference>
<evidence type="ECO:0000313" key="1">
    <source>
        <dbReference type="EMBL" id="TCS88532.1"/>
    </source>
</evidence>
<dbReference type="RefSeq" id="WP_132028045.1">
    <property type="nucleotide sequence ID" value="NZ_CP068564.1"/>
</dbReference>
<organism evidence="1 2">
    <name type="scientific">Keratinibaculum paraultunense</name>
    <dbReference type="NCBI Taxonomy" id="1278232"/>
    <lineage>
        <taxon>Bacteria</taxon>
        <taxon>Bacillati</taxon>
        <taxon>Bacillota</taxon>
        <taxon>Tissierellia</taxon>
        <taxon>Tissierellales</taxon>
        <taxon>Tepidimicrobiaceae</taxon>
        <taxon>Keratinibaculum</taxon>
    </lineage>
</organism>
<name>A0A4V2UU09_9FIRM</name>
<keyword evidence="2" id="KW-1185">Reference proteome</keyword>
<proteinExistence type="predicted"/>
<comment type="caution">
    <text evidence="1">The sequence shown here is derived from an EMBL/GenBank/DDBJ whole genome shotgun (WGS) entry which is preliminary data.</text>
</comment>
<protein>
    <submittedName>
        <fullName evidence="1">Flagellar operon protein (TIGR03826 family)</fullName>
    </submittedName>
</protein>
<dbReference type="OrthoDB" id="1739831at2"/>
<sequence>MDIRNCSRCGKIYAYDGFNICMKCREEDEKDFQKVKEYLDENPGATINEVTEETGVDSKKIIEFLRQGRLEIEDEANLILSCERCGASIKTGRFCENCILEMEREFKQSIGGGKDPKNLTNGRVKEKIRITEKYKDNWKK</sequence>
<gene>
    <name evidence="1" type="ORF">EDD65_10865</name>
</gene>
<evidence type="ECO:0000313" key="2">
    <source>
        <dbReference type="Proteomes" id="UP000294567"/>
    </source>
</evidence>
<dbReference type="InterPro" id="IPR022258">
    <property type="entry name" value="Flagellar_operon_YvyF"/>
</dbReference>
<dbReference type="EMBL" id="SMAE01000008">
    <property type="protein sequence ID" value="TCS88532.1"/>
    <property type="molecule type" value="Genomic_DNA"/>
</dbReference>
<reference evidence="1 2" key="1">
    <citation type="submission" date="2019-03" db="EMBL/GenBank/DDBJ databases">
        <title>Genomic Encyclopedia of Type Strains, Phase IV (KMG-IV): sequencing the most valuable type-strain genomes for metagenomic binning, comparative biology and taxonomic classification.</title>
        <authorList>
            <person name="Goeker M."/>
        </authorList>
    </citation>
    <scope>NUCLEOTIDE SEQUENCE [LARGE SCALE GENOMIC DNA]</scope>
    <source>
        <strain evidence="1 2">DSM 26752</strain>
    </source>
</reference>
<keyword evidence="1" id="KW-0282">Flagellum</keyword>
<accession>A0A4V2UU09</accession>
<keyword evidence="1" id="KW-0966">Cell projection</keyword>
<keyword evidence="1" id="KW-0969">Cilium</keyword>
<dbReference type="AlphaFoldDB" id="A0A4V2UU09"/>